<feature type="compositionally biased region" description="Low complexity" evidence="5">
    <location>
        <begin position="675"/>
        <end position="707"/>
    </location>
</feature>
<evidence type="ECO:0000256" key="1">
    <source>
        <dbReference type="ARBA" id="ARBA00022450"/>
    </source>
</evidence>
<dbReference type="CDD" id="cd00833">
    <property type="entry name" value="PKS"/>
    <property type="match status" value="1"/>
</dbReference>
<dbReference type="InterPro" id="IPR016039">
    <property type="entry name" value="Thiolase-like"/>
</dbReference>
<dbReference type="InterPro" id="IPR032821">
    <property type="entry name" value="PKS_assoc"/>
</dbReference>
<dbReference type="InterPro" id="IPR014030">
    <property type="entry name" value="Ketoacyl_synth_N"/>
</dbReference>
<dbReference type="PANTHER" id="PTHR43775:SF37">
    <property type="entry name" value="SI:DKEY-61P9.11"/>
    <property type="match status" value="1"/>
</dbReference>
<dbReference type="EMBL" id="KP830091">
    <property type="protein sequence ID" value="AKA59409.1"/>
    <property type="molecule type" value="Genomic_DNA"/>
</dbReference>
<name>A0A0E3M0I9_9BACT</name>
<proteinExistence type="inferred from homology"/>
<dbReference type="PROSITE" id="PS00606">
    <property type="entry name" value="KS3_1"/>
    <property type="match status" value="1"/>
</dbReference>
<keyword evidence="3 4" id="KW-0808">Transferase</keyword>
<dbReference type="AlphaFoldDB" id="A0A0E3M0I9"/>
<feature type="domain" description="Ketosynthase family 3 (KS3)" evidence="6">
    <location>
        <begin position="6"/>
        <end position="421"/>
    </location>
</feature>
<feature type="region of interest" description="Disordered" evidence="5">
    <location>
        <begin position="652"/>
        <end position="707"/>
    </location>
</feature>
<evidence type="ECO:0000256" key="5">
    <source>
        <dbReference type="SAM" id="MobiDB-lite"/>
    </source>
</evidence>
<accession>A0A0E3M0I9</accession>
<reference evidence="7" key="1">
    <citation type="journal article" date="2015" name="Proc. Natl. Acad. Sci. U.S.A.">
        <title>Multiplexed metagenome mining using short DNA sequence tags facilitates targeted discovery of epoxyketone proteasome inhibitors.</title>
        <authorList>
            <person name="Owen J.G."/>
            <person name="Charlop-Powers Z."/>
            <person name="Smith A.G."/>
            <person name="Ternei M.A."/>
            <person name="Calle P.Y."/>
            <person name="Reddy B.V."/>
            <person name="Montiel D."/>
            <person name="Brady S.F."/>
        </authorList>
    </citation>
    <scope>NUCLEOTIDE SEQUENCE</scope>
</reference>
<dbReference type="SMART" id="SM00825">
    <property type="entry name" value="PKS_KS"/>
    <property type="match status" value="1"/>
</dbReference>
<dbReference type="Pfam" id="PF02801">
    <property type="entry name" value="Ketoacyl-synt_C"/>
    <property type="match status" value="1"/>
</dbReference>
<dbReference type="InterPro" id="IPR020841">
    <property type="entry name" value="PKS_Beta-ketoAc_synthase_dom"/>
</dbReference>
<evidence type="ECO:0000256" key="3">
    <source>
        <dbReference type="ARBA" id="ARBA00022679"/>
    </source>
</evidence>
<dbReference type="Pfam" id="PF00109">
    <property type="entry name" value="ketoacyl-synt"/>
    <property type="match status" value="1"/>
</dbReference>
<comment type="similarity">
    <text evidence="4">Belongs to the thiolase-like superfamily. Beta-ketoacyl-ACP synthases family.</text>
</comment>
<dbReference type="GO" id="GO:0006633">
    <property type="term" value="P:fatty acid biosynthetic process"/>
    <property type="evidence" value="ECO:0007669"/>
    <property type="project" value="InterPro"/>
</dbReference>
<evidence type="ECO:0000313" key="7">
    <source>
        <dbReference type="EMBL" id="AKA59409.1"/>
    </source>
</evidence>
<dbReference type="Gene3D" id="1.10.1240.100">
    <property type="match status" value="1"/>
</dbReference>
<organism evidence="7">
    <name type="scientific">uncultured bacterium AB_1241</name>
    <dbReference type="NCBI Taxonomy" id="1630009"/>
    <lineage>
        <taxon>Bacteria</taxon>
        <taxon>environmental samples</taxon>
    </lineage>
</organism>
<evidence type="ECO:0000256" key="4">
    <source>
        <dbReference type="RuleBase" id="RU003694"/>
    </source>
</evidence>
<dbReference type="PANTHER" id="PTHR43775">
    <property type="entry name" value="FATTY ACID SYNTHASE"/>
    <property type="match status" value="1"/>
</dbReference>
<dbReference type="GO" id="GO:0004312">
    <property type="term" value="F:fatty acid synthase activity"/>
    <property type="evidence" value="ECO:0007669"/>
    <property type="project" value="TreeGrafter"/>
</dbReference>
<dbReference type="InterPro" id="IPR018201">
    <property type="entry name" value="Ketoacyl_synth_AS"/>
</dbReference>
<dbReference type="InterPro" id="IPR050091">
    <property type="entry name" value="PKS_NRPS_Biosynth_Enz"/>
</dbReference>
<feature type="compositionally biased region" description="Low complexity" evidence="5">
    <location>
        <begin position="652"/>
        <end position="664"/>
    </location>
</feature>
<dbReference type="Pfam" id="PF16197">
    <property type="entry name" value="KAsynt_C_assoc"/>
    <property type="match status" value="1"/>
</dbReference>
<keyword evidence="2" id="KW-0597">Phosphoprotein</keyword>
<protein>
    <submittedName>
        <fullName evidence="7">Polyketide synthase</fullName>
    </submittedName>
</protein>
<dbReference type="SUPFAM" id="SSF53901">
    <property type="entry name" value="Thiolase-like"/>
    <property type="match status" value="1"/>
</dbReference>
<evidence type="ECO:0000259" key="6">
    <source>
        <dbReference type="PROSITE" id="PS52004"/>
    </source>
</evidence>
<evidence type="ECO:0000256" key="2">
    <source>
        <dbReference type="ARBA" id="ARBA00022553"/>
    </source>
</evidence>
<dbReference type="PROSITE" id="PS52004">
    <property type="entry name" value="KS3_2"/>
    <property type="match status" value="1"/>
</dbReference>
<sequence>MIMSTESSIAIVGMACRFPGATDVTEFWANLRAGADTVSRFRPDELADPAAALDPDHVPARGVLPGGGQFDWTFFGYSPAEAATIDPQQRVFLECASAAVDDAGIDPARFPGWIGVFAGSDPVLLDVGGRTEAEIVAQVLGQDKDYLATRVAYKLGLRGPAITVQTACSTALTAVHTACQSLLGYECDAALAGGVAVSLPQRRGYSYQEGGILSRDGRCRPFDADAGGTVASEGVGVVVLRRLADAVADGDRIIAVLRGSAVNNDGGDKIGYTAPSVPGQRDVIRLGLEQAQVDPADLGYVEAHGTATRLGDPVEVQALTAAFRESTEASGYCLLGSVKANIGHTGAAAGIAGLIKAALVVCHGEVVPTPHYRRPNPLLELDATPFRIATRHEELPGGTARFAGVSSFGIGGTNVHAVLEGPPAPARRDPPRRVPRLFGLSAKSATGLTGLGAAVAERLEASDAPRLDDVAWTLNTGRRRYEHRVAVVADSADAAARELRDRRGHHAAETRKVAFLFPGQGTLRDGAAAAAHRLLPAFRADFDQIAGMVRRDHGVDLAPVIGADAIRAGSATPCTSSSGCSPSVTRWAASSASGACRRRPCWATASASTSRRPWPGCGRCRTRCPWCTGGRWPCGTPRLAACWPWPRRPRSSPLGSAPGPGWSSRSRARGPPCSPAIRRPSRPSSPRTCSPAWTFARSRAGTRSTRR</sequence>
<dbReference type="InterPro" id="IPR014031">
    <property type="entry name" value="Ketoacyl_synth_C"/>
</dbReference>
<dbReference type="Gene3D" id="3.40.47.10">
    <property type="match status" value="1"/>
</dbReference>
<dbReference type="GO" id="GO:0004315">
    <property type="term" value="F:3-oxoacyl-[acyl-carrier-protein] synthase activity"/>
    <property type="evidence" value="ECO:0007669"/>
    <property type="project" value="InterPro"/>
</dbReference>
<keyword evidence="1" id="KW-0596">Phosphopantetheine</keyword>